<protein>
    <recommendedName>
        <fullName evidence="2">Beta-lactamase-related domain-containing protein</fullName>
    </recommendedName>
</protein>
<dbReference type="Pfam" id="PF00144">
    <property type="entry name" value="Beta-lactamase"/>
    <property type="match status" value="1"/>
</dbReference>
<evidence type="ECO:0000313" key="4">
    <source>
        <dbReference type="Proteomes" id="UP000001816"/>
    </source>
</evidence>
<dbReference type="SMR" id="Q9A800"/>
<gene>
    <name evidence="3" type="ordered locus">CC_1567</name>
</gene>
<dbReference type="EnsemblBacteria" id="AAK23546">
    <property type="protein sequence ID" value="AAK23546"/>
    <property type="gene ID" value="CC_1567"/>
</dbReference>
<evidence type="ECO:0007829" key="5">
    <source>
        <dbReference type="PDB" id="7U1B"/>
    </source>
</evidence>
<keyword evidence="4" id="KW-1185">Reference proteome</keyword>
<dbReference type="InterPro" id="IPR012338">
    <property type="entry name" value="Beta-lactam/transpept-like"/>
</dbReference>
<dbReference type="STRING" id="190650.CC_1567"/>
<dbReference type="PDB" id="7UDA">
    <property type="method" value="X-ray"/>
    <property type="resolution" value="2.47 A"/>
    <property type="chains" value="A=29-490"/>
</dbReference>
<dbReference type="AlphaFoldDB" id="Q9A800"/>
<reference evidence="3 4" key="1">
    <citation type="journal article" date="2001" name="Proc. Natl. Acad. Sci. U.S.A.">
        <title>Complete genome sequence of Caulobacter crescentus.</title>
        <authorList>
            <person name="Nierman W.C."/>
            <person name="Feldblyum T.V."/>
            <person name="Laub M.T."/>
            <person name="Paulsen I.T."/>
            <person name="Nelson K.E."/>
            <person name="Eisen J.A."/>
            <person name="Heidelberg J.F."/>
            <person name="Alley M.R."/>
            <person name="Ohta N."/>
            <person name="Maddock J.R."/>
            <person name="Potocka I."/>
            <person name="Nelson W.C."/>
            <person name="Newton A."/>
            <person name="Stephens C."/>
            <person name="Phadke N.D."/>
            <person name="Ely B."/>
            <person name="DeBoy R.T."/>
            <person name="Dodson R.J."/>
            <person name="Durkin A.S."/>
            <person name="Gwinn M.L."/>
            <person name="Haft D.H."/>
            <person name="Kolonay J.F."/>
            <person name="Smit J."/>
            <person name="Craven M.B."/>
            <person name="Khouri H."/>
            <person name="Shetty J."/>
            <person name="Berry K."/>
            <person name="Utterback T."/>
            <person name="Tran K."/>
            <person name="Wolf A."/>
            <person name="Vamathevan J."/>
            <person name="Ermolaeva M."/>
            <person name="White O."/>
            <person name="Salzberg S.L."/>
            <person name="Venter J.C."/>
            <person name="Shapiro L."/>
            <person name="Fraser C.M."/>
        </authorList>
    </citation>
    <scope>NUCLEOTIDE SEQUENCE [LARGE SCALE GENOMIC DNA]</scope>
    <source>
        <strain evidence="4">ATCC 19089 / CB15</strain>
    </source>
</reference>
<dbReference type="MEROPS" id="S12.950"/>
<evidence type="ECO:0007829" key="6">
    <source>
        <dbReference type="PDB" id="7U1C"/>
    </source>
</evidence>
<feature type="region of interest" description="Disordered" evidence="1">
    <location>
        <begin position="1"/>
        <end position="30"/>
    </location>
</feature>
<dbReference type="PIR" id="F87443">
    <property type="entry name" value="F87443"/>
</dbReference>
<dbReference type="KEGG" id="ccr:CC_1567"/>
<dbReference type="InterPro" id="IPR001466">
    <property type="entry name" value="Beta-lactam-related"/>
</dbReference>
<keyword evidence="5 6" id="KW-0002">3D-structure</keyword>
<dbReference type="EMBL" id="AE005673">
    <property type="protein sequence ID" value="AAK23546.1"/>
    <property type="molecule type" value="Genomic_DNA"/>
</dbReference>
<dbReference type="BioCyc" id="CAULO:CC1567-MONOMER"/>
<dbReference type="PATRIC" id="fig|190650.5.peg.1595"/>
<dbReference type="PANTHER" id="PTHR43283:SF3">
    <property type="entry name" value="BETA-LACTAMASE FAMILY PROTEIN (AFU_ORTHOLOGUE AFUA_5G07500)"/>
    <property type="match status" value="1"/>
</dbReference>
<evidence type="ECO:0000259" key="2">
    <source>
        <dbReference type="Pfam" id="PF00144"/>
    </source>
</evidence>
<dbReference type="PANTHER" id="PTHR43283">
    <property type="entry name" value="BETA-LACTAMASE-RELATED"/>
    <property type="match status" value="1"/>
</dbReference>
<proteinExistence type="evidence at protein level"/>
<dbReference type="InterPro" id="IPR050789">
    <property type="entry name" value="Diverse_Enzym_Activities"/>
</dbReference>
<dbReference type="Gene3D" id="3.40.710.10">
    <property type="entry name" value="DD-peptidase/beta-lactamase superfamily"/>
    <property type="match status" value="1"/>
</dbReference>
<dbReference type="HOGENOM" id="CLU_020027_11_2_5"/>
<sequence length="490" mass="52132">MEGMGGPPRGRREAGSQGLRHQQAVPSQMRIGRSRRRALSLLAGVFGCAAVAATPALALPKGKPEEGGFSAERLKRLDDHMQTMVDRGQIAGGVTVLARHGRVVQARAFGRRVLGGDPMPMDAIFRIRSETKPVTGVAMMMLYEQGLWRLDDPVSLHIPEFANLRVAKGVDETGQPILTPVSRSPTMRELMTHTAGFAYGLANDPSSPADQAYYRAEVLQSASLTDLVQKVSGLPMFAEPGQLWRYSVAADIQGYIVEKLSGQSLPVFMQERIFTPLGMKDTAFYVPEEKQARLAALYDGDPATGQLVPAVEGAWRDVSKPPAAPLGGGGLVSTAGDFARFAQMILNKGELDGVRILKPETVALMTQNHLPEGFVVTTNGTAGVLAPAARPFPFAAGMGYGIDMAVAVDPAASGAPVGPGTVSWGGSAGTWFWIDPANNLFFVGMIQRLGGVGPGLDAQSRTLVYQALERPPMPPVQVSAKAPVRPTVSR</sequence>
<organism evidence="3 4">
    <name type="scientific">Caulobacter vibrioides (strain ATCC 19089 / CIP 103742 / CB 15)</name>
    <name type="common">Caulobacter crescentus</name>
    <dbReference type="NCBI Taxonomy" id="190650"/>
    <lineage>
        <taxon>Bacteria</taxon>
        <taxon>Pseudomonadati</taxon>
        <taxon>Pseudomonadota</taxon>
        <taxon>Alphaproteobacteria</taxon>
        <taxon>Caulobacterales</taxon>
        <taxon>Caulobacteraceae</taxon>
        <taxon>Caulobacter</taxon>
    </lineage>
</organism>
<feature type="domain" description="Beta-lactamase-related" evidence="2">
    <location>
        <begin position="77"/>
        <end position="454"/>
    </location>
</feature>
<name>Q9A800_CAUVC</name>
<dbReference type="Proteomes" id="UP000001816">
    <property type="component" value="Chromosome"/>
</dbReference>
<accession>Q9A800</accession>
<dbReference type="eggNOG" id="COG1680">
    <property type="taxonomic scope" value="Bacteria"/>
</dbReference>
<evidence type="ECO:0000313" key="3">
    <source>
        <dbReference type="EMBL" id="AAK23546.1"/>
    </source>
</evidence>
<dbReference type="PDB" id="7U1C">
    <property type="method" value="X-ray"/>
    <property type="resolution" value="2.09 A"/>
    <property type="chains" value="A=29-490"/>
</dbReference>
<reference evidence="5 6" key="2">
    <citation type="journal article" date="2023" name="Curr. Biol.">
        <title>EstG is a novel esterase required for cell envelope integrity in Caulobacter.</title>
        <authorList>
            <person name="Daitch A.K."/>
            <person name="Orsburn B.C."/>
            <person name="Chen Z."/>
            <person name="Alvarez L."/>
            <person name="Eberhard C.D."/>
            <person name="Sundararajan K."/>
            <person name="Zeinert R."/>
            <person name="Kreitler D.F."/>
            <person name="Jakoncic J."/>
            <person name="Chien P."/>
            <person name="Cava F."/>
            <person name="Gabelli S.B."/>
            <person name="Goley E.D."/>
        </authorList>
    </citation>
    <scope>X-RAY CRYSTALLOGRAPHY (2.09 ANGSTROMS) OF 29-490</scope>
</reference>
<evidence type="ECO:0000256" key="1">
    <source>
        <dbReference type="SAM" id="MobiDB-lite"/>
    </source>
</evidence>
<dbReference type="SUPFAM" id="SSF56601">
    <property type="entry name" value="beta-lactamase/transpeptidase-like"/>
    <property type="match status" value="1"/>
</dbReference>
<dbReference type="PDB" id="7U1B">
    <property type="method" value="X-ray"/>
    <property type="resolution" value="2.62 A"/>
    <property type="chains" value="A=29-490"/>
</dbReference>